<evidence type="ECO:0000256" key="3">
    <source>
        <dbReference type="SAM" id="SignalP"/>
    </source>
</evidence>
<dbReference type="RefSeq" id="WP_121851763.1">
    <property type="nucleotide sequence ID" value="NZ_CP037952.1"/>
</dbReference>
<evidence type="ECO:0000256" key="1">
    <source>
        <dbReference type="ARBA" id="ARBA00007806"/>
    </source>
</evidence>
<dbReference type="PANTHER" id="PTHR43863">
    <property type="entry name" value="HYDROLASE, PUTATIVE (AFU_ORTHOLOGUE AFUA_1G03140)-RELATED"/>
    <property type="match status" value="1"/>
</dbReference>
<accession>A0A3A6UNK0</accession>
<dbReference type="GO" id="GO:0004553">
    <property type="term" value="F:hydrolase activity, hydrolyzing O-glycosyl compounds"/>
    <property type="evidence" value="ECO:0007669"/>
    <property type="project" value="InterPro"/>
</dbReference>
<dbReference type="InterPro" id="IPR013780">
    <property type="entry name" value="Glyco_hydro_b"/>
</dbReference>
<protein>
    <submittedName>
        <fullName evidence="7">Glycosyl hydrolase</fullName>
    </submittedName>
</protein>
<dbReference type="InterPro" id="IPR000322">
    <property type="entry name" value="Glyco_hydro_31_TIM"/>
</dbReference>
<evidence type="ECO:0000259" key="4">
    <source>
        <dbReference type="Pfam" id="PF01055"/>
    </source>
</evidence>
<keyword evidence="3" id="KW-0732">Signal</keyword>
<dbReference type="Gene3D" id="2.60.40.1180">
    <property type="entry name" value="Golgi alpha-mannosidase II"/>
    <property type="match status" value="2"/>
</dbReference>
<dbReference type="Pfam" id="PF13802">
    <property type="entry name" value="Gal_mutarotas_2"/>
    <property type="match status" value="1"/>
</dbReference>
<evidence type="ECO:0000313" key="8">
    <source>
        <dbReference type="Proteomes" id="UP000273022"/>
    </source>
</evidence>
<feature type="domain" description="Glycosyl hydrolase family 31 C-terminal" evidence="6">
    <location>
        <begin position="589"/>
        <end position="672"/>
    </location>
</feature>
<dbReference type="InterPro" id="IPR051816">
    <property type="entry name" value="Glycosyl_Hydrolase_31"/>
</dbReference>
<dbReference type="GO" id="GO:0005975">
    <property type="term" value="P:carbohydrate metabolic process"/>
    <property type="evidence" value="ECO:0007669"/>
    <property type="project" value="InterPro"/>
</dbReference>
<evidence type="ECO:0000256" key="2">
    <source>
        <dbReference type="RuleBase" id="RU361185"/>
    </source>
</evidence>
<feature type="domain" description="Glycoside hydrolase family 31 N-terminal" evidence="5">
    <location>
        <begin position="47"/>
        <end position="210"/>
    </location>
</feature>
<dbReference type="InterPro" id="IPR017853">
    <property type="entry name" value="GH"/>
</dbReference>
<dbReference type="PANTHER" id="PTHR43863:SF2">
    <property type="entry name" value="MALTASE-GLUCOAMYLASE"/>
    <property type="match status" value="1"/>
</dbReference>
<dbReference type="InterPro" id="IPR048395">
    <property type="entry name" value="Glyco_hydro_31_C"/>
</dbReference>
<evidence type="ECO:0000259" key="5">
    <source>
        <dbReference type="Pfam" id="PF13802"/>
    </source>
</evidence>
<dbReference type="PROSITE" id="PS51257">
    <property type="entry name" value="PROKAR_LIPOPROTEIN"/>
    <property type="match status" value="1"/>
</dbReference>
<organism evidence="7 8">
    <name type="scientific">Parashewanella spongiae</name>
    <dbReference type="NCBI Taxonomy" id="342950"/>
    <lineage>
        <taxon>Bacteria</taxon>
        <taxon>Pseudomonadati</taxon>
        <taxon>Pseudomonadota</taxon>
        <taxon>Gammaproteobacteria</taxon>
        <taxon>Alteromonadales</taxon>
        <taxon>Shewanellaceae</taxon>
        <taxon>Parashewanella</taxon>
    </lineage>
</organism>
<keyword evidence="2" id="KW-0326">Glycosidase</keyword>
<dbReference type="Gene3D" id="3.20.20.80">
    <property type="entry name" value="Glycosidases"/>
    <property type="match status" value="1"/>
</dbReference>
<dbReference type="SUPFAM" id="SSF74650">
    <property type="entry name" value="Galactose mutarotase-like"/>
    <property type="match status" value="1"/>
</dbReference>
<dbReference type="SUPFAM" id="SSF51445">
    <property type="entry name" value="(Trans)glycosidases"/>
    <property type="match status" value="1"/>
</dbReference>
<comment type="caution">
    <text evidence="7">The sequence shown here is derived from an EMBL/GenBank/DDBJ whole genome shotgun (WGS) entry which is preliminary data.</text>
</comment>
<dbReference type="CDD" id="cd14752">
    <property type="entry name" value="GH31_N"/>
    <property type="match status" value="1"/>
</dbReference>
<sequence>MIKKLSASIALVLSCTVGFVPFTEAAELQSARLSGKQLVLNTDEHKVVLSAIGDGAVSVHYQVDGMKQLPSFALAENAEYSIGELVKTQKGYQYKLDDLNVVIQKSPFKLSYFHGGKEILSEEEGFVSKESSEKHHMRGFRFELSKDEKLIGGGQRVLGMDRRGQRMPLYNKASYGYTTHAEQMYYGLPAVMSNKKYALVFDNSANGWMDLGKTESDIMQFEAVGGRTAYIVAAGESYQELIENLTAATGRQPLPPRWALGNFASRFGYKTQQQTEDTVNAFIEQDIPLDAVVLDLFWFGKEMKGTMGNLAWEKDSFPTPEKMIADFKKKGVNTILITEPFILSTSNRWVEANNADALAKGLDGKVKTFDFYFGNTGLVDVFSNKGQDWFWSKYQPLLNQGVAGWWGDLGEPEVHPSDTLHTIDAMNGAPQATADEIHNVYGHQWAKNLFEKLNQAQPNQRPMIMMRSGFVGSQRYGMIPWTGDVSRSWGGLKPQVELGLQMGLLGLGYTHSDLGGFAGGEKFDAELYTRWLQYGAFQPVYRPHAQDNIAPEPVFHDEKTKDIVRKFIKLRYALLPYNYTLAYENSMTGMPLMRPMMFANDTSKAFDNASSYFWGDAFLVTPVVDPNVKSVDIDLPNGVWIDFFDESVYQGGKSIKLATRKDTLPVLVKAGSFVPMVEPVQSTKDYSTRVLNLHYYHDESVSHSTGQMFEDDGVNPNSITTQEYELGKFEAKFSKDKLKITLKRELNKSKNWLKARVARINIHNVSKAPKRVLYNGIEGVFRFKKDRKTLTLLSTWEDESQVDIIW</sequence>
<feature type="domain" description="Glycoside hydrolase family 31 TIM barrel" evidence="4">
    <location>
        <begin position="253"/>
        <end position="581"/>
    </location>
</feature>
<gene>
    <name evidence="7" type="ORF">D5R81_00815</name>
</gene>
<comment type="similarity">
    <text evidence="1 2">Belongs to the glycosyl hydrolase 31 family.</text>
</comment>
<dbReference type="EMBL" id="QYYH01000003">
    <property type="protein sequence ID" value="RJY19393.1"/>
    <property type="molecule type" value="Genomic_DNA"/>
</dbReference>
<feature type="signal peptide" evidence="3">
    <location>
        <begin position="1"/>
        <end position="25"/>
    </location>
</feature>
<reference evidence="7 8" key="1">
    <citation type="submission" date="2018-09" db="EMBL/GenBank/DDBJ databases">
        <title>Phylogeny of the Shewanellaceae, and recommendation for two new genera, Pseudoshewanella and Parashewanella.</title>
        <authorList>
            <person name="Wang G."/>
        </authorList>
    </citation>
    <scope>NUCLEOTIDE SEQUENCE [LARGE SCALE GENOMIC DNA]</scope>
    <source>
        <strain evidence="7 8">KCTC 22492</strain>
    </source>
</reference>
<dbReference type="OrthoDB" id="176168at2"/>
<dbReference type="Gene3D" id="2.60.40.1760">
    <property type="entry name" value="glycosyl hydrolase (family 31)"/>
    <property type="match status" value="1"/>
</dbReference>
<evidence type="ECO:0000259" key="6">
    <source>
        <dbReference type="Pfam" id="PF21365"/>
    </source>
</evidence>
<evidence type="ECO:0000313" key="7">
    <source>
        <dbReference type="EMBL" id="RJY19393.1"/>
    </source>
</evidence>
<dbReference type="Proteomes" id="UP000273022">
    <property type="component" value="Unassembled WGS sequence"/>
</dbReference>
<dbReference type="GO" id="GO:0030246">
    <property type="term" value="F:carbohydrate binding"/>
    <property type="evidence" value="ECO:0007669"/>
    <property type="project" value="InterPro"/>
</dbReference>
<dbReference type="InterPro" id="IPR025887">
    <property type="entry name" value="Glyco_hydro_31_N_dom"/>
</dbReference>
<dbReference type="Pfam" id="PF21365">
    <property type="entry name" value="Glyco_hydro_31_3rd"/>
    <property type="match status" value="1"/>
</dbReference>
<dbReference type="InterPro" id="IPR011013">
    <property type="entry name" value="Gal_mutarotase_sf_dom"/>
</dbReference>
<keyword evidence="8" id="KW-1185">Reference proteome</keyword>
<dbReference type="Pfam" id="PF01055">
    <property type="entry name" value="Glyco_hydro_31_2nd"/>
    <property type="match status" value="1"/>
</dbReference>
<dbReference type="SUPFAM" id="SSF51011">
    <property type="entry name" value="Glycosyl hydrolase domain"/>
    <property type="match status" value="1"/>
</dbReference>
<name>A0A3A6UNK0_9GAMM</name>
<feature type="chain" id="PRO_5017412436" evidence="3">
    <location>
        <begin position="26"/>
        <end position="806"/>
    </location>
</feature>
<keyword evidence="2 7" id="KW-0378">Hydrolase</keyword>
<dbReference type="AlphaFoldDB" id="A0A3A6UNK0"/>
<proteinExistence type="inferred from homology"/>